<organism evidence="1 2">
    <name type="scientific">Pluteus cervinus</name>
    <dbReference type="NCBI Taxonomy" id="181527"/>
    <lineage>
        <taxon>Eukaryota</taxon>
        <taxon>Fungi</taxon>
        <taxon>Dikarya</taxon>
        <taxon>Basidiomycota</taxon>
        <taxon>Agaricomycotina</taxon>
        <taxon>Agaricomycetes</taxon>
        <taxon>Agaricomycetidae</taxon>
        <taxon>Agaricales</taxon>
        <taxon>Pluteineae</taxon>
        <taxon>Pluteaceae</taxon>
        <taxon>Pluteus</taxon>
    </lineage>
</organism>
<protein>
    <submittedName>
        <fullName evidence="1">Uncharacterized protein</fullName>
    </submittedName>
</protein>
<name>A0ACD3B4Y9_9AGAR</name>
<evidence type="ECO:0000313" key="1">
    <source>
        <dbReference type="EMBL" id="TFK73180.1"/>
    </source>
</evidence>
<reference evidence="1 2" key="1">
    <citation type="journal article" date="2019" name="Nat. Ecol. Evol.">
        <title>Megaphylogeny resolves global patterns of mushroom evolution.</title>
        <authorList>
            <person name="Varga T."/>
            <person name="Krizsan K."/>
            <person name="Foldi C."/>
            <person name="Dima B."/>
            <person name="Sanchez-Garcia M."/>
            <person name="Sanchez-Ramirez S."/>
            <person name="Szollosi G.J."/>
            <person name="Szarkandi J.G."/>
            <person name="Papp V."/>
            <person name="Albert L."/>
            <person name="Andreopoulos W."/>
            <person name="Angelini C."/>
            <person name="Antonin V."/>
            <person name="Barry K.W."/>
            <person name="Bougher N.L."/>
            <person name="Buchanan P."/>
            <person name="Buyck B."/>
            <person name="Bense V."/>
            <person name="Catcheside P."/>
            <person name="Chovatia M."/>
            <person name="Cooper J."/>
            <person name="Damon W."/>
            <person name="Desjardin D."/>
            <person name="Finy P."/>
            <person name="Geml J."/>
            <person name="Haridas S."/>
            <person name="Hughes K."/>
            <person name="Justo A."/>
            <person name="Karasinski D."/>
            <person name="Kautmanova I."/>
            <person name="Kiss B."/>
            <person name="Kocsube S."/>
            <person name="Kotiranta H."/>
            <person name="LaButti K.M."/>
            <person name="Lechner B.E."/>
            <person name="Liimatainen K."/>
            <person name="Lipzen A."/>
            <person name="Lukacs Z."/>
            <person name="Mihaltcheva S."/>
            <person name="Morgado L.N."/>
            <person name="Niskanen T."/>
            <person name="Noordeloos M.E."/>
            <person name="Ohm R.A."/>
            <person name="Ortiz-Santana B."/>
            <person name="Ovrebo C."/>
            <person name="Racz N."/>
            <person name="Riley R."/>
            <person name="Savchenko A."/>
            <person name="Shiryaev A."/>
            <person name="Soop K."/>
            <person name="Spirin V."/>
            <person name="Szebenyi C."/>
            <person name="Tomsovsky M."/>
            <person name="Tulloss R.E."/>
            <person name="Uehling J."/>
            <person name="Grigoriev I.V."/>
            <person name="Vagvolgyi C."/>
            <person name="Papp T."/>
            <person name="Martin F.M."/>
            <person name="Miettinen O."/>
            <person name="Hibbett D.S."/>
            <person name="Nagy L.G."/>
        </authorList>
    </citation>
    <scope>NUCLEOTIDE SEQUENCE [LARGE SCALE GENOMIC DNA]</scope>
    <source>
        <strain evidence="1 2">NL-1719</strain>
    </source>
</reference>
<evidence type="ECO:0000313" key="2">
    <source>
        <dbReference type="Proteomes" id="UP000308600"/>
    </source>
</evidence>
<accession>A0ACD3B4Y9</accession>
<keyword evidence="2" id="KW-1185">Reference proteome</keyword>
<dbReference type="Proteomes" id="UP000308600">
    <property type="component" value="Unassembled WGS sequence"/>
</dbReference>
<gene>
    <name evidence="1" type="ORF">BDN72DRAFT_855017</name>
</gene>
<proteinExistence type="predicted"/>
<dbReference type="EMBL" id="ML208278">
    <property type="protein sequence ID" value="TFK73180.1"/>
    <property type="molecule type" value="Genomic_DNA"/>
</dbReference>
<sequence>MVSASTTVSVRIEKRSRVAAWVSGHKSEAGPGADAATAVGICESNSVEAGVVAACQCKPACGLFLLASDTQIIFVFAYMASRADIGRGGRPMRIGRTDPPVGIDAAGGINEDERLIVAAPPALVLVPGVYSNDAVEGDCGEDGDSTEHELATLVPSRDACEITSAISDAEFTSFRSGKAFGQNRKTRNVRRVVKVAAVGGEAEVETGWRRRQYGWSRWLAFMSPTSWATIGASKRAQFENFEDVVKHGGMKSTILRKPVNARNLGFCPGLWAGADWSTLDSLDHGEARKEVLRDSILCGTIRRTPPTHNLTTAGNATTKPQLPKLRAAVYDIGLDERWAILEKLERLKALSGRKCGG</sequence>